<keyword evidence="4 5" id="KW-0732">Signal</keyword>
<reference evidence="6 7" key="1">
    <citation type="journal article" date="2017" name="Genome Biol. Evol.">
        <title>Phytophthora megakarya and P. palmivora, closely related causal agents of cacao black pod rot, underwent increases in genome sizes and gene numbers by different mechanisms.</title>
        <authorList>
            <person name="Ali S.S."/>
            <person name="Shao J."/>
            <person name="Lary D.J."/>
            <person name="Kronmiller B."/>
            <person name="Shen D."/>
            <person name="Strem M.D."/>
            <person name="Amoako-Attah I."/>
            <person name="Akrofi A.Y."/>
            <person name="Begoude B.A."/>
            <person name="Ten Hoopen G.M."/>
            <person name="Coulibaly K."/>
            <person name="Kebe B.I."/>
            <person name="Melnick R.L."/>
            <person name="Guiltinan M.J."/>
            <person name="Tyler B.M."/>
            <person name="Meinhardt L.W."/>
            <person name="Bailey B.A."/>
        </authorList>
    </citation>
    <scope>NUCLEOTIDE SEQUENCE [LARGE SCALE GENOMIC DNA]</scope>
    <source>
        <strain evidence="7">sbr112.9</strain>
    </source>
</reference>
<organism evidence="6 7">
    <name type="scientific">Phytophthora palmivora</name>
    <dbReference type="NCBI Taxonomy" id="4796"/>
    <lineage>
        <taxon>Eukaryota</taxon>
        <taxon>Sar</taxon>
        <taxon>Stramenopiles</taxon>
        <taxon>Oomycota</taxon>
        <taxon>Peronosporomycetes</taxon>
        <taxon>Peronosporales</taxon>
        <taxon>Peronosporaceae</taxon>
        <taxon>Phytophthora</taxon>
    </lineage>
</organism>
<gene>
    <name evidence="6" type="ORF">PHPALM_18833</name>
</gene>
<protein>
    <recommendedName>
        <fullName evidence="5">RxLR effector protein</fullName>
    </recommendedName>
</protein>
<dbReference type="Pfam" id="PF16810">
    <property type="entry name" value="RXLR"/>
    <property type="match status" value="1"/>
</dbReference>
<comment type="subcellular location">
    <subcellularLocation>
        <location evidence="1 5">Secreted</location>
    </subcellularLocation>
</comment>
<evidence type="ECO:0000256" key="5">
    <source>
        <dbReference type="RuleBase" id="RU367124"/>
    </source>
</evidence>
<dbReference type="EMBL" id="NCKW01010198">
    <property type="protein sequence ID" value="POM65447.1"/>
    <property type="molecule type" value="Genomic_DNA"/>
</dbReference>
<evidence type="ECO:0000256" key="1">
    <source>
        <dbReference type="ARBA" id="ARBA00004613"/>
    </source>
</evidence>
<evidence type="ECO:0000256" key="4">
    <source>
        <dbReference type="ARBA" id="ARBA00022729"/>
    </source>
</evidence>
<evidence type="ECO:0000256" key="3">
    <source>
        <dbReference type="ARBA" id="ARBA00022525"/>
    </source>
</evidence>
<keyword evidence="7" id="KW-1185">Reference proteome</keyword>
<evidence type="ECO:0000313" key="7">
    <source>
        <dbReference type="Proteomes" id="UP000237271"/>
    </source>
</evidence>
<feature type="chain" id="PRO_5028524502" description="RxLR effector protein" evidence="5">
    <location>
        <begin position="24"/>
        <end position="143"/>
    </location>
</feature>
<comment type="caution">
    <text evidence="6">The sequence shown here is derived from an EMBL/GenBank/DDBJ whole genome shotgun (WGS) entry which is preliminary data.</text>
</comment>
<comment type="similarity">
    <text evidence="2 5">Belongs to the RxLR effector family.</text>
</comment>
<dbReference type="Proteomes" id="UP000237271">
    <property type="component" value="Unassembled WGS sequence"/>
</dbReference>
<dbReference type="GO" id="GO:0005576">
    <property type="term" value="C:extracellular region"/>
    <property type="evidence" value="ECO:0007669"/>
    <property type="project" value="UniProtKB-SubCell"/>
</dbReference>
<feature type="signal peptide" evidence="5">
    <location>
        <begin position="1"/>
        <end position="23"/>
    </location>
</feature>
<evidence type="ECO:0000256" key="2">
    <source>
        <dbReference type="ARBA" id="ARBA00010400"/>
    </source>
</evidence>
<comment type="domain">
    <text evidence="5">The RxLR-dEER motif acts to carry the protein into the host cell cytoplasm through binding to cell surface phosphatidylinositol-3-phosphate.</text>
</comment>
<dbReference type="AlphaFoldDB" id="A0A2P4XIT9"/>
<evidence type="ECO:0000313" key="6">
    <source>
        <dbReference type="EMBL" id="POM65447.1"/>
    </source>
</evidence>
<sequence>MRLIYVVLAAAVALFVNSDIASATTESLRIQPSIDNIKEQHAVENSSPSKRLLRVANKYKDGGEERGLQKELPGGFVKNLLKNADLRMNTFNDWDKADITVTGLANSLKIWTSKHQLAEKLMKPTKKDKLALLEKYRDYLAGP</sequence>
<proteinExistence type="inferred from homology"/>
<keyword evidence="3 5" id="KW-0964">Secreted</keyword>
<name>A0A2P4XIT9_9STRA</name>
<dbReference type="InterPro" id="IPR031825">
    <property type="entry name" value="RXLR"/>
</dbReference>
<accession>A0A2P4XIT9</accession>
<comment type="function">
    <text evidence="5">Effector that suppresses plant defense responses during pathogen infection.</text>
</comment>